<dbReference type="EnsemblMetazoa" id="XM_021049710.2">
    <property type="protein sequence ID" value="XP_020905369.1"/>
    <property type="gene ID" value="LOC110243585"/>
</dbReference>
<evidence type="ECO:0000313" key="3">
    <source>
        <dbReference type="Proteomes" id="UP000887567"/>
    </source>
</evidence>
<dbReference type="GeneID" id="110243585"/>
<dbReference type="PANTHER" id="PTHR38323">
    <property type="entry name" value="PROTEIN HEATR9"/>
    <property type="match status" value="1"/>
</dbReference>
<organism evidence="2 3">
    <name type="scientific">Exaiptasia diaphana</name>
    <name type="common">Tropical sea anemone</name>
    <name type="synonym">Aiptasia pulchella</name>
    <dbReference type="NCBI Taxonomy" id="2652724"/>
    <lineage>
        <taxon>Eukaryota</taxon>
        <taxon>Metazoa</taxon>
        <taxon>Cnidaria</taxon>
        <taxon>Anthozoa</taxon>
        <taxon>Hexacorallia</taxon>
        <taxon>Actiniaria</taxon>
        <taxon>Aiptasiidae</taxon>
        <taxon>Exaiptasia</taxon>
    </lineage>
</organism>
<dbReference type="InterPro" id="IPR052873">
    <property type="entry name" value="HEATR9"/>
</dbReference>
<dbReference type="Proteomes" id="UP000887567">
    <property type="component" value="Unplaced"/>
</dbReference>
<sequence>MLKLDSRSWHALGIAVQDSFISKEKHEFDSSIPWREKPMKVNSVIDVHKIALDKLLLRLHRMYEAIGQATQATIDPLPRDEKVQTVMGKQEDFVSPLGGKVTSFSRSTTDASGASRDVVLPPLPESPPKSVTLMSMSPEPKQSSKKSTKYFPRQSTEWCEDIKSGHDMPRLVSFKPPPIHKKTSNVQSRYLGRKADKKDEKQFSLFRKDEWKPAAVKRLLGAMRAFDSIPSPRDKNTITVEEGTPRWKRLMELLEESGLKSPNQTIAMEAAKTVGQLNCRHPKVLLALSDTVNDLSKDPRVLYEASKALILLGNWSPEAMKIVIEHIKKGNELVVKELLDIMTKAKNIPFVDQSTLEFRSLQYLLIELVKVDYHPLSFRAAIGLGKLCVVEPVSKGFLVNRLATLTAEEKSEALLVLIKQMNCKDKYVLEVLLDHLCTAHNWKNRLQAAELLIFIGSRDLFSVLPPEKVFDVLERLLWDHSNKELRAKIAEVINVLGIRQPACSLILRRLEDPNEEVRARSVISLATLGMKGGREMKALLDILELDSSVYVRIQVIRAFSQLKWNDPRIIRSLRERDRGDSTLASEARKAVAKLTEDDRLQNTRQNNTIET</sequence>
<dbReference type="OrthoDB" id="5985441at2759"/>
<dbReference type="Gene3D" id="1.25.10.10">
    <property type="entry name" value="Leucine-rich Repeat Variant"/>
    <property type="match status" value="2"/>
</dbReference>
<dbReference type="SUPFAM" id="SSF48371">
    <property type="entry name" value="ARM repeat"/>
    <property type="match status" value="1"/>
</dbReference>
<feature type="region of interest" description="Disordered" evidence="1">
    <location>
        <begin position="98"/>
        <end position="150"/>
    </location>
</feature>
<name>A0A913XJM0_EXADI</name>
<dbReference type="InterPro" id="IPR011989">
    <property type="entry name" value="ARM-like"/>
</dbReference>
<dbReference type="OMA" id="DSRSWHA"/>
<protein>
    <submittedName>
        <fullName evidence="2">Uncharacterized protein</fullName>
    </submittedName>
</protein>
<dbReference type="RefSeq" id="XP_020905369.1">
    <property type="nucleotide sequence ID" value="XM_021049710.2"/>
</dbReference>
<dbReference type="KEGG" id="epa:110243585"/>
<accession>A0A913XJM0</accession>
<evidence type="ECO:0000256" key="1">
    <source>
        <dbReference type="SAM" id="MobiDB-lite"/>
    </source>
</evidence>
<reference evidence="2" key="1">
    <citation type="submission" date="2022-11" db="UniProtKB">
        <authorList>
            <consortium name="EnsemblMetazoa"/>
        </authorList>
    </citation>
    <scope>IDENTIFICATION</scope>
</reference>
<dbReference type="AlphaFoldDB" id="A0A913XJM0"/>
<dbReference type="PANTHER" id="PTHR38323:SF1">
    <property type="entry name" value="PROTEIN HEATR9"/>
    <property type="match status" value="1"/>
</dbReference>
<keyword evidence="3" id="KW-1185">Reference proteome</keyword>
<proteinExistence type="predicted"/>
<dbReference type="InterPro" id="IPR016024">
    <property type="entry name" value="ARM-type_fold"/>
</dbReference>
<evidence type="ECO:0000313" key="2">
    <source>
        <dbReference type="EnsemblMetazoa" id="XP_020905369.1"/>
    </source>
</evidence>
<feature type="compositionally biased region" description="Polar residues" evidence="1">
    <location>
        <begin position="102"/>
        <end position="112"/>
    </location>
</feature>